<dbReference type="Pfam" id="PF13407">
    <property type="entry name" value="Peripla_BP_4"/>
    <property type="match status" value="1"/>
</dbReference>
<dbReference type="InterPro" id="IPR028082">
    <property type="entry name" value="Peripla_BP_I"/>
</dbReference>
<dbReference type="InterPro" id="IPR006311">
    <property type="entry name" value="TAT_signal"/>
</dbReference>
<feature type="domain" description="Periplasmic binding protein" evidence="3">
    <location>
        <begin position="71"/>
        <end position="322"/>
    </location>
</feature>
<accession>A0ABQ6CNI8</accession>
<dbReference type="Gene3D" id="3.40.50.2300">
    <property type="match status" value="2"/>
</dbReference>
<comment type="caution">
    <text evidence="4">The sequence shown here is derived from an EMBL/GenBank/DDBJ whole genome shotgun (WGS) entry which is preliminary data.</text>
</comment>
<keyword evidence="5" id="KW-1185">Reference proteome</keyword>
<gene>
    <name evidence="4" type="ORF">GCM10007874_49150</name>
</gene>
<reference evidence="5" key="1">
    <citation type="journal article" date="2019" name="Int. J. Syst. Evol. Microbiol.">
        <title>The Global Catalogue of Microorganisms (GCM) 10K type strain sequencing project: providing services to taxonomists for standard genome sequencing and annotation.</title>
        <authorList>
            <consortium name="The Broad Institute Genomics Platform"/>
            <consortium name="The Broad Institute Genome Sequencing Center for Infectious Disease"/>
            <person name="Wu L."/>
            <person name="Ma J."/>
        </authorList>
    </citation>
    <scope>NUCLEOTIDE SEQUENCE [LARGE SCALE GENOMIC DNA]</scope>
    <source>
        <strain evidence="5">NBRC 101365</strain>
    </source>
</reference>
<dbReference type="EMBL" id="BSPC01000054">
    <property type="protein sequence ID" value="GLS21898.1"/>
    <property type="molecule type" value="Genomic_DNA"/>
</dbReference>
<dbReference type="InterPro" id="IPR025997">
    <property type="entry name" value="SBP_2_dom"/>
</dbReference>
<evidence type="ECO:0000259" key="3">
    <source>
        <dbReference type="Pfam" id="PF13407"/>
    </source>
</evidence>
<evidence type="ECO:0000256" key="2">
    <source>
        <dbReference type="ARBA" id="ARBA00007639"/>
    </source>
</evidence>
<evidence type="ECO:0000256" key="1">
    <source>
        <dbReference type="ARBA" id="ARBA00004418"/>
    </source>
</evidence>
<name>A0ABQ6CNI8_9HYPH</name>
<organism evidence="4 5">
    <name type="scientific">Labrys miyagiensis</name>
    <dbReference type="NCBI Taxonomy" id="346912"/>
    <lineage>
        <taxon>Bacteria</taxon>
        <taxon>Pseudomonadati</taxon>
        <taxon>Pseudomonadota</taxon>
        <taxon>Alphaproteobacteria</taxon>
        <taxon>Hyphomicrobiales</taxon>
        <taxon>Xanthobacteraceae</taxon>
        <taxon>Labrys</taxon>
    </lineage>
</organism>
<proteinExistence type="inferred from homology"/>
<dbReference type="InterPro" id="IPR050555">
    <property type="entry name" value="Bact_Solute-Bind_Prot2"/>
</dbReference>
<dbReference type="PROSITE" id="PS51318">
    <property type="entry name" value="TAT"/>
    <property type="match status" value="1"/>
</dbReference>
<comment type="subcellular location">
    <subcellularLocation>
        <location evidence="1">Periplasm</location>
    </subcellularLocation>
</comment>
<dbReference type="PANTHER" id="PTHR30036">
    <property type="entry name" value="D-XYLOSE-BINDING PERIPLASMIC PROTEIN"/>
    <property type="match status" value="1"/>
</dbReference>
<dbReference type="Proteomes" id="UP001156882">
    <property type="component" value="Unassembled WGS sequence"/>
</dbReference>
<dbReference type="PANTHER" id="PTHR30036:SF7">
    <property type="entry name" value="ABC TRANSPORTER PERIPLASMIC-BINDING PROTEIN YPHF"/>
    <property type="match status" value="1"/>
</dbReference>
<protein>
    <submittedName>
        <fullName evidence="4">Sugar ABC transporter substrate-binding protein</fullName>
    </submittedName>
</protein>
<evidence type="ECO:0000313" key="4">
    <source>
        <dbReference type="EMBL" id="GLS21898.1"/>
    </source>
</evidence>
<evidence type="ECO:0000313" key="5">
    <source>
        <dbReference type="Proteomes" id="UP001156882"/>
    </source>
</evidence>
<sequence length="365" mass="38861">MTKEFQDEEAELLARRRLNRRQAFSFATKAGLGAAALASGAAGLLAKTDLALAQAAGASAGLPKKPFKFHFVCHVTLDQFFTPCIYGIQDACAAFGTTYQWTGSQKNVVSEMVSAMQTAIAQKADGIAVCLVDPKAFDAATDMATAAGIPVIAFNADVPAGSPNKRLSYVGQPLYTAGYNVAMKWLKLLPKDAHVMLTIGVPGSLNTQPRLDGYIQAIKDFGNGVTYDVVNSGPDPQTEISRVESYYLSHQNVAGLFGTGGSDTYACGFVSNKYGLAKKGGVVAGFDLFPQTLTYIKSGDVTFTTDQQAYLQGFLPVQQMVLYKISGGLVGPANSDTSQAYVTKDNVDNYLGQTRFEGRTNAEPT</sequence>
<comment type="similarity">
    <text evidence="2">Belongs to the bacterial solute-binding protein 2 family.</text>
</comment>
<dbReference type="RefSeq" id="WP_284314889.1">
    <property type="nucleotide sequence ID" value="NZ_BSPC01000054.1"/>
</dbReference>
<dbReference type="CDD" id="cd19965">
    <property type="entry name" value="PBP1_ABC_sugar_binding-like"/>
    <property type="match status" value="1"/>
</dbReference>
<dbReference type="SUPFAM" id="SSF53822">
    <property type="entry name" value="Periplasmic binding protein-like I"/>
    <property type="match status" value="1"/>
</dbReference>